<feature type="transmembrane region" description="Helical" evidence="8">
    <location>
        <begin position="113"/>
        <end position="134"/>
    </location>
</feature>
<dbReference type="InterPro" id="IPR035906">
    <property type="entry name" value="MetI-like_sf"/>
</dbReference>
<keyword evidence="5 8" id="KW-0812">Transmembrane</keyword>
<dbReference type="SUPFAM" id="SSF161098">
    <property type="entry name" value="MetI-like"/>
    <property type="match status" value="1"/>
</dbReference>
<dbReference type="PANTHER" id="PTHR42929">
    <property type="entry name" value="INNER MEMBRANE ABC TRANSPORTER PERMEASE PROTEIN YDCU-RELATED-RELATED"/>
    <property type="match status" value="1"/>
</dbReference>
<evidence type="ECO:0000256" key="8">
    <source>
        <dbReference type="SAM" id="Phobius"/>
    </source>
</evidence>
<evidence type="ECO:0000256" key="1">
    <source>
        <dbReference type="ARBA" id="ARBA00004651"/>
    </source>
</evidence>
<evidence type="ECO:0000256" key="4">
    <source>
        <dbReference type="ARBA" id="ARBA00022475"/>
    </source>
</evidence>
<dbReference type="CDD" id="cd06261">
    <property type="entry name" value="TM_PBP2"/>
    <property type="match status" value="1"/>
</dbReference>
<evidence type="ECO:0000256" key="3">
    <source>
        <dbReference type="ARBA" id="ARBA00022448"/>
    </source>
</evidence>
<comment type="caution">
    <text evidence="10">The sequence shown here is derived from an EMBL/GenBank/DDBJ whole genome shotgun (WGS) entry which is preliminary data.</text>
</comment>
<dbReference type="PANTHER" id="PTHR42929:SF1">
    <property type="entry name" value="INNER MEMBRANE ABC TRANSPORTER PERMEASE PROTEIN YDCU-RELATED"/>
    <property type="match status" value="1"/>
</dbReference>
<evidence type="ECO:0000256" key="5">
    <source>
        <dbReference type="ARBA" id="ARBA00022692"/>
    </source>
</evidence>
<dbReference type="PROSITE" id="PS50928">
    <property type="entry name" value="ABC_TM1"/>
    <property type="match status" value="1"/>
</dbReference>
<keyword evidence="4" id="KW-1003">Cell membrane</keyword>
<evidence type="ECO:0000313" key="11">
    <source>
        <dbReference type="Proteomes" id="UP001469089"/>
    </source>
</evidence>
<dbReference type="InterPro" id="IPR000515">
    <property type="entry name" value="MetI-like"/>
</dbReference>
<keyword evidence="7 8" id="KW-0472">Membrane</keyword>
<feature type="transmembrane region" description="Helical" evidence="8">
    <location>
        <begin position="263"/>
        <end position="283"/>
    </location>
</feature>
<feature type="transmembrane region" description="Helical" evidence="8">
    <location>
        <begin position="12"/>
        <end position="38"/>
    </location>
</feature>
<dbReference type="Proteomes" id="UP001469089">
    <property type="component" value="Unassembled WGS sequence"/>
</dbReference>
<reference evidence="10 11" key="1">
    <citation type="journal article" date="2024" name="Chem. Sci.">
        <title>Discovery of a lagriamide polyketide by integrated genome mining, isotopic labeling, and untargeted metabolomics.</title>
        <authorList>
            <person name="Fergusson C.H."/>
            <person name="Saulog J."/>
            <person name="Paulo B.S."/>
            <person name="Wilson D.M."/>
            <person name="Liu D.Y."/>
            <person name="Morehouse N.J."/>
            <person name="Waterworth S."/>
            <person name="Barkei J."/>
            <person name="Gray C.A."/>
            <person name="Kwan J.C."/>
            <person name="Eustaquio A.S."/>
            <person name="Linington R.G."/>
        </authorList>
    </citation>
    <scope>NUCLEOTIDE SEQUENCE [LARGE SCALE GENOMIC DNA]</scope>
    <source>
        <strain evidence="10 11">RL17-338-BIF-B</strain>
    </source>
</reference>
<dbReference type="RefSeq" id="WP_349545934.1">
    <property type="nucleotide sequence ID" value="NZ_JAOALG010000003.1"/>
</dbReference>
<feature type="transmembrane region" description="Helical" evidence="8">
    <location>
        <begin position="219"/>
        <end position="243"/>
    </location>
</feature>
<protein>
    <submittedName>
        <fullName evidence="10">ABC transporter permease</fullName>
    </submittedName>
</protein>
<evidence type="ECO:0000313" key="10">
    <source>
        <dbReference type="EMBL" id="MEQ5844335.1"/>
    </source>
</evidence>
<gene>
    <name evidence="10" type="ORF">N0A02_33275</name>
</gene>
<feature type="transmembrane region" description="Helical" evidence="8">
    <location>
        <begin position="160"/>
        <end position="186"/>
    </location>
</feature>
<evidence type="ECO:0000259" key="9">
    <source>
        <dbReference type="PROSITE" id="PS50928"/>
    </source>
</evidence>
<organism evidence="10 11">
    <name type="scientific">Paraburkholderia acidicola</name>
    <dbReference type="NCBI Taxonomy" id="1912599"/>
    <lineage>
        <taxon>Bacteria</taxon>
        <taxon>Pseudomonadati</taxon>
        <taxon>Pseudomonadota</taxon>
        <taxon>Betaproteobacteria</taxon>
        <taxon>Burkholderiales</taxon>
        <taxon>Burkholderiaceae</taxon>
        <taxon>Paraburkholderia</taxon>
    </lineage>
</organism>
<accession>A0ABV1M1H5</accession>
<comment type="subcellular location">
    <subcellularLocation>
        <location evidence="1">Cell membrane</location>
        <topology evidence="1">Multi-pass membrane protein</topology>
    </subcellularLocation>
</comment>
<evidence type="ECO:0000256" key="7">
    <source>
        <dbReference type="ARBA" id="ARBA00023136"/>
    </source>
</evidence>
<dbReference type="Gene3D" id="1.10.3720.10">
    <property type="entry name" value="MetI-like"/>
    <property type="match status" value="1"/>
</dbReference>
<keyword evidence="10" id="KW-0614">Plasmid</keyword>
<feature type="transmembrane region" description="Helical" evidence="8">
    <location>
        <begin position="77"/>
        <end position="101"/>
    </location>
</feature>
<sequence>MRLQVPIKLHGSLWPAAVILAAGVVAPLAILAVVSWSLPLDFGGVAWGKFSPDAYLGLLFERDFDGVLVFQFDFLRIFVRSVVLAGAATIICLLFALPVALHIAGCPPRRKALYLLLITVPFWTCVVVQMYGWITLLADNGLLNQALDRIRVVNGPLGVLYTYGATLLGLVYTFLPFMVLPIYAALDDMDWSVVEAALDLGATGPVALRDVVIPGCRGGILAGVGLVFVPALGTYVVSDLLGGNRSMMLGNLVAFQFSSGHNWPLGAAMAFALLALVLVALVISRVRLAMSDRIGVRHEFA</sequence>
<keyword evidence="11" id="KW-1185">Reference proteome</keyword>
<comment type="similarity">
    <text evidence="2">Belongs to the binding-protein-dependent transport system permease family. CysTW subfamily.</text>
</comment>
<evidence type="ECO:0000256" key="6">
    <source>
        <dbReference type="ARBA" id="ARBA00022989"/>
    </source>
</evidence>
<keyword evidence="6 8" id="KW-1133">Transmembrane helix</keyword>
<name>A0ABV1M1H5_9BURK</name>
<keyword evidence="3" id="KW-0813">Transport</keyword>
<dbReference type="EMBL" id="JAOALG010000003">
    <property type="protein sequence ID" value="MEQ5844335.1"/>
    <property type="molecule type" value="Genomic_DNA"/>
</dbReference>
<geneLocation type="plasmid" evidence="10">
    <name>pl1</name>
</geneLocation>
<feature type="domain" description="ABC transmembrane type-1" evidence="9">
    <location>
        <begin position="78"/>
        <end position="284"/>
    </location>
</feature>
<evidence type="ECO:0000256" key="2">
    <source>
        <dbReference type="ARBA" id="ARBA00007069"/>
    </source>
</evidence>
<proteinExistence type="inferred from homology"/>